<proteinExistence type="predicted"/>
<dbReference type="InterPro" id="IPR000192">
    <property type="entry name" value="Aminotrans_V_dom"/>
</dbReference>
<keyword evidence="4" id="KW-1185">Reference proteome</keyword>
<gene>
    <name evidence="3" type="ORF">D0X99_09325</name>
</gene>
<dbReference type="Gene3D" id="3.40.640.10">
    <property type="entry name" value="Type I PLP-dependent aspartate aminotransferase-like (Major domain)"/>
    <property type="match status" value="1"/>
</dbReference>
<dbReference type="PANTHER" id="PTHR43092">
    <property type="entry name" value="L-CYSTEINE DESULFHYDRASE"/>
    <property type="match status" value="1"/>
</dbReference>
<protein>
    <submittedName>
        <fullName evidence="3">Aminotransferase class V-fold PLP-dependent enzyme</fullName>
    </submittedName>
</protein>
<dbReference type="Pfam" id="PF00266">
    <property type="entry name" value="Aminotran_5"/>
    <property type="match status" value="1"/>
</dbReference>
<dbReference type="AlphaFoldDB" id="A0A418PS01"/>
<dbReference type="EMBL" id="QXML01000004">
    <property type="protein sequence ID" value="RIW15622.1"/>
    <property type="molecule type" value="Genomic_DNA"/>
</dbReference>
<keyword evidence="3" id="KW-0032">Aminotransferase</keyword>
<dbReference type="Proteomes" id="UP000283522">
    <property type="component" value="Unassembled WGS sequence"/>
</dbReference>
<evidence type="ECO:0000313" key="3">
    <source>
        <dbReference type="EMBL" id="RIW15622.1"/>
    </source>
</evidence>
<comment type="caution">
    <text evidence="3">The sequence shown here is derived from an EMBL/GenBank/DDBJ whole genome shotgun (WGS) entry which is preliminary data.</text>
</comment>
<keyword evidence="1" id="KW-0663">Pyridoxal phosphate</keyword>
<dbReference type="RefSeq" id="WP_119477469.1">
    <property type="nucleotide sequence ID" value="NZ_QXML01000004.1"/>
</dbReference>
<feature type="domain" description="Aminotransferase class V" evidence="2">
    <location>
        <begin position="86"/>
        <end position="405"/>
    </location>
</feature>
<evidence type="ECO:0000259" key="2">
    <source>
        <dbReference type="Pfam" id="PF00266"/>
    </source>
</evidence>
<evidence type="ECO:0000256" key="1">
    <source>
        <dbReference type="ARBA" id="ARBA00022898"/>
    </source>
</evidence>
<dbReference type="Gene3D" id="3.90.1150.10">
    <property type="entry name" value="Aspartate Aminotransferase, domain 1"/>
    <property type="match status" value="1"/>
</dbReference>
<dbReference type="SUPFAM" id="SSF53383">
    <property type="entry name" value="PLP-dependent transferases"/>
    <property type="match status" value="1"/>
</dbReference>
<keyword evidence="3" id="KW-0808">Transferase</keyword>
<name>A0A418PS01_9BACT</name>
<sequence>MNKRSFLKSLAALGIGSGTFFSAKAEEFSLENLDYSADDIWDQIRKGYRIKPDYINLENGYYCFLPEETLEKYITHIREINYQASFYMRGVQFENKAKCAAQLAKFVGASPEEVVLTRNTTESLDLIISGYPWKPGDEVIFSHQDYGSMQTMFELASKRWGIKTVKIDIPMHPQNDEEVVEAYRKAITPNTKLMMVPHIVNITGHILPVRKIADMAHQHGVEIMLDGAHAVGHFAFNMHELDCDYYGSSLHKWLSVPLGAGMLFVKKDKISKIQPLLAPFDMNLKTIGYLNHIGTHPAATDLSVINALEFQDKIGIDRKEHRLRFLQKYWSDQVRNYPGIKVNTPHENHRCCGIGNVWVEKYTPADMGKTLMDKYKIFTAPIDGSGVKGVRVSPNIYTSTAELDQLVAALKEMAG</sequence>
<organism evidence="3 4">
    <name type="scientific">Algoriphagus lacus</name>
    <dbReference type="NCBI Taxonomy" id="2056311"/>
    <lineage>
        <taxon>Bacteria</taxon>
        <taxon>Pseudomonadati</taxon>
        <taxon>Bacteroidota</taxon>
        <taxon>Cytophagia</taxon>
        <taxon>Cytophagales</taxon>
        <taxon>Cyclobacteriaceae</taxon>
        <taxon>Algoriphagus</taxon>
    </lineage>
</organism>
<dbReference type="InterPro" id="IPR015421">
    <property type="entry name" value="PyrdxlP-dep_Trfase_major"/>
</dbReference>
<dbReference type="GO" id="GO:0008483">
    <property type="term" value="F:transaminase activity"/>
    <property type="evidence" value="ECO:0007669"/>
    <property type="project" value="UniProtKB-KW"/>
</dbReference>
<dbReference type="PANTHER" id="PTHR43092:SF6">
    <property type="entry name" value="BLR1280 PROTEIN"/>
    <property type="match status" value="1"/>
</dbReference>
<evidence type="ECO:0000313" key="4">
    <source>
        <dbReference type="Proteomes" id="UP000283522"/>
    </source>
</evidence>
<dbReference type="OrthoDB" id="9804366at2"/>
<reference evidence="3 4" key="1">
    <citation type="submission" date="2018-09" db="EMBL/GenBank/DDBJ databases">
        <authorList>
            <person name="Wang X."/>
            <person name="Du Z."/>
        </authorList>
    </citation>
    <scope>NUCLEOTIDE SEQUENCE [LARGE SCALE GENOMIC DNA]</scope>
    <source>
        <strain evidence="3 4">N3</strain>
    </source>
</reference>
<dbReference type="InterPro" id="IPR015424">
    <property type="entry name" value="PyrdxlP-dep_Trfase"/>
</dbReference>
<accession>A0A418PS01</accession>
<dbReference type="InterPro" id="IPR015422">
    <property type="entry name" value="PyrdxlP-dep_Trfase_small"/>
</dbReference>